<dbReference type="InterPro" id="IPR016137">
    <property type="entry name" value="RGS"/>
</dbReference>
<evidence type="ECO:0000313" key="4">
    <source>
        <dbReference type="Proteomes" id="UP000193944"/>
    </source>
</evidence>
<name>A0A1Y1XD14_9FUNG</name>
<evidence type="ECO:0000313" key="3">
    <source>
        <dbReference type="EMBL" id="ORX83629.1"/>
    </source>
</evidence>
<dbReference type="Proteomes" id="UP000193944">
    <property type="component" value="Unassembled WGS sequence"/>
</dbReference>
<keyword evidence="4" id="KW-1185">Reference proteome</keyword>
<dbReference type="SUPFAM" id="SSF48097">
    <property type="entry name" value="Regulator of G-protein signaling, RGS"/>
    <property type="match status" value="1"/>
</dbReference>
<reference evidence="3 4" key="2">
    <citation type="submission" date="2016-08" db="EMBL/GenBank/DDBJ databases">
        <title>Pervasive Adenine N6-methylation of Active Genes in Fungi.</title>
        <authorList>
            <consortium name="DOE Joint Genome Institute"/>
            <person name="Mondo S.J."/>
            <person name="Dannebaum R.O."/>
            <person name="Kuo R.C."/>
            <person name="Labutti K."/>
            <person name="Haridas S."/>
            <person name="Kuo A."/>
            <person name="Salamov A."/>
            <person name="Ahrendt S.R."/>
            <person name="Lipzen A."/>
            <person name="Sullivan W."/>
            <person name="Andreopoulos W.B."/>
            <person name="Clum A."/>
            <person name="Lindquist E."/>
            <person name="Daum C."/>
            <person name="Ramamoorthy G.K."/>
            <person name="Gryganskyi A."/>
            <person name="Culley D."/>
            <person name="Magnuson J.K."/>
            <person name="James T.Y."/>
            <person name="O'Malley M.A."/>
            <person name="Stajich J.E."/>
            <person name="Spatafora J.W."/>
            <person name="Visel A."/>
            <person name="Grigoriev I.V."/>
        </authorList>
    </citation>
    <scope>NUCLEOTIDE SEQUENCE [LARGE SCALE GENOMIC DNA]</scope>
    <source>
        <strain evidence="3 4">S4</strain>
    </source>
</reference>
<gene>
    <name evidence="3" type="ORF">BCR32DRAFT_326305</name>
</gene>
<dbReference type="AlphaFoldDB" id="A0A1Y1XD14"/>
<accession>A0A1Y1XD14</accession>
<organism evidence="3 4">
    <name type="scientific">Anaeromyces robustus</name>
    <dbReference type="NCBI Taxonomy" id="1754192"/>
    <lineage>
        <taxon>Eukaryota</taxon>
        <taxon>Fungi</taxon>
        <taxon>Fungi incertae sedis</taxon>
        <taxon>Chytridiomycota</taxon>
        <taxon>Chytridiomycota incertae sedis</taxon>
        <taxon>Neocallimastigomycetes</taxon>
        <taxon>Neocallimastigales</taxon>
        <taxon>Neocallimastigaceae</taxon>
        <taxon>Anaeromyces</taxon>
    </lineage>
</organism>
<dbReference type="EMBL" id="MCFG01000069">
    <property type="protein sequence ID" value="ORX83629.1"/>
    <property type="molecule type" value="Genomic_DNA"/>
</dbReference>
<sequence length="199" mass="23700">MMEMLEDDLLFREFGEFCRDENCIENILFYRDYWKYKKLFQRHDKPSTNNTDVLKSRKLSMDSVSISKSEKNKKERRISSTSSKMSKRETSTNIIDLDVIDKEAQKFCDNFIGNNAIYEINIQHFIVKTINDTFKILRMDQEQTIEEKINGYYTAFDRAYKEVTNNIYLNSYSNYINQKNKGNNDKQVNTKNEVNSNMC</sequence>
<proteinExistence type="predicted"/>
<protein>
    <recommendedName>
        <fullName evidence="2">RGS domain-containing protein</fullName>
    </recommendedName>
</protein>
<feature type="domain" description="RGS" evidence="2">
    <location>
        <begin position="1"/>
        <end position="56"/>
    </location>
</feature>
<dbReference type="InterPro" id="IPR036305">
    <property type="entry name" value="RGS_sf"/>
</dbReference>
<reference evidence="3 4" key="1">
    <citation type="submission" date="2016-08" db="EMBL/GenBank/DDBJ databases">
        <title>A Parts List for Fungal Cellulosomes Revealed by Comparative Genomics.</title>
        <authorList>
            <consortium name="DOE Joint Genome Institute"/>
            <person name="Haitjema C.H."/>
            <person name="Gilmore S.P."/>
            <person name="Henske J.K."/>
            <person name="Solomon K.V."/>
            <person name="De Groot R."/>
            <person name="Kuo A."/>
            <person name="Mondo S.J."/>
            <person name="Salamov A.A."/>
            <person name="Labutti K."/>
            <person name="Zhao Z."/>
            <person name="Chiniquy J."/>
            <person name="Barry K."/>
            <person name="Brewer H.M."/>
            <person name="Purvine S.O."/>
            <person name="Wright A.T."/>
            <person name="Boxma B."/>
            <person name="Van Alen T."/>
            <person name="Hackstein J.H."/>
            <person name="Baker S.E."/>
            <person name="Grigoriev I.V."/>
            <person name="O'Malley M.A."/>
        </authorList>
    </citation>
    <scope>NUCLEOTIDE SEQUENCE [LARGE SCALE GENOMIC DNA]</scope>
    <source>
        <strain evidence="3 4">S4</strain>
    </source>
</reference>
<dbReference type="Gene3D" id="1.10.167.10">
    <property type="entry name" value="Regulator of G-protein Signalling 4, domain 2"/>
    <property type="match status" value="1"/>
</dbReference>
<comment type="caution">
    <text evidence="3">The sequence shown here is derived from an EMBL/GenBank/DDBJ whole genome shotgun (WGS) entry which is preliminary data.</text>
</comment>
<feature type="region of interest" description="Disordered" evidence="1">
    <location>
        <begin position="64"/>
        <end position="86"/>
    </location>
</feature>
<feature type="region of interest" description="Disordered" evidence="1">
    <location>
        <begin position="180"/>
        <end position="199"/>
    </location>
</feature>
<dbReference type="InterPro" id="IPR044926">
    <property type="entry name" value="RGS_subdomain_2"/>
</dbReference>
<evidence type="ECO:0000259" key="2">
    <source>
        <dbReference type="PROSITE" id="PS50132"/>
    </source>
</evidence>
<dbReference type="PROSITE" id="PS50132">
    <property type="entry name" value="RGS"/>
    <property type="match status" value="1"/>
</dbReference>
<evidence type="ECO:0000256" key="1">
    <source>
        <dbReference type="SAM" id="MobiDB-lite"/>
    </source>
</evidence>